<reference evidence="2 3" key="2">
    <citation type="submission" date="2018-10" db="EMBL/GenBank/DDBJ databases">
        <title>Detection and isolation of Mycoplasma hominis as a predominant microorganism from pelvic cavity of patient with salpingitis and tubo-ovarian abscess.</title>
        <authorList>
            <person name="Guschin A.E."/>
            <person name="Khayrullina G.A."/>
            <person name="Rakovskaya I.V."/>
            <person name="Shelenkov A.A."/>
            <person name="Shagin D.A."/>
        </authorList>
    </citation>
    <scope>NUCLEOTIDE SEQUENCE [LARGE SCALE GENOMIC DNA]</scope>
    <source>
        <strain evidence="3">TOA</strain>
    </source>
</reference>
<feature type="signal peptide" evidence="1">
    <location>
        <begin position="1"/>
        <end position="24"/>
    </location>
</feature>
<reference evidence="2 3" key="1">
    <citation type="submission" date="2014-08" db="EMBL/GenBank/DDBJ databases">
        <authorList>
            <person name="Kuleshov K."/>
            <person name="Dedkov V."/>
            <person name="Markelov M."/>
            <person name="Pimkina E."/>
        </authorList>
    </citation>
    <scope>NUCLEOTIDE SEQUENCE [LARGE SCALE GENOMIC DNA]</scope>
    <source>
        <strain evidence="3">TOA</strain>
    </source>
</reference>
<protein>
    <recommendedName>
        <fullName evidence="4">Variable surface lipoprotein</fullName>
    </recommendedName>
</protein>
<accession>A0A454CA46</accession>
<dbReference type="EMBL" id="CP033021">
    <property type="protein sequence ID" value="AYN65580.1"/>
    <property type="molecule type" value="Genomic_DNA"/>
</dbReference>
<evidence type="ECO:0000256" key="1">
    <source>
        <dbReference type="SAM" id="SignalP"/>
    </source>
</evidence>
<gene>
    <name evidence="2" type="ORF">KN71_002700</name>
</gene>
<organism evidence="2 3">
    <name type="scientific">Metamycoplasma hominis</name>
    <name type="common">Mycoplasma hominis</name>
    <dbReference type="NCBI Taxonomy" id="2098"/>
    <lineage>
        <taxon>Bacteria</taxon>
        <taxon>Bacillati</taxon>
        <taxon>Mycoplasmatota</taxon>
        <taxon>Mycoplasmoidales</taxon>
        <taxon>Metamycoplasmataceae</taxon>
        <taxon>Metamycoplasma</taxon>
    </lineage>
</organism>
<feature type="chain" id="PRO_5019086515" description="Variable surface lipoprotein" evidence="1">
    <location>
        <begin position="25"/>
        <end position="96"/>
    </location>
</feature>
<dbReference type="Proteomes" id="UP000029712">
    <property type="component" value="Chromosome"/>
</dbReference>
<sequence>MKKSKKIILSILGASSLISLPIVAISCSKLTSKQQQVKSKIKQLLDMAKKIPSAGEIMNQYGKMIKDEEIAKLNDQQCDAILFSIDLVINQLKNIK</sequence>
<dbReference type="PROSITE" id="PS51257">
    <property type="entry name" value="PROKAR_LIPOPROTEIN"/>
    <property type="match status" value="1"/>
</dbReference>
<proteinExistence type="predicted"/>
<dbReference type="AlphaFoldDB" id="A0A454CA46"/>
<evidence type="ECO:0000313" key="3">
    <source>
        <dbReference type="Proteomes" id="UP000029712"/>
    </source>
</evidence>
<dbReference type="RefSeq" id="WP_036438741.1">
    <property type="nucleotide sequence ID" value="NZ_CP033021.1"/>
</dbReference>
<evidence type="ECO:0008006" key="4">
    <source>
        <dbReference type="Google" id="ProtNLM"/>
    </source>
</evidence>
<evidence type="ECO:0000313" key="2">
    <source>
        <dbReference type="EMBL" id="AYN65580.1"/>
    </source>
</evidence>
<name>A0A454CA46_METHO</name>
<keyword evidence="1" id="KW-0732">Signal</keyword>